<dbReference type="Proteomes" id="UP000011014">
    <property type="component" value="Unassembled WGS sequence"/>
</dbReference>
<dbReference type="InParanoid" id="E4WZ34"/>
<reference evidence="1" key="1">
    <citation type="journal article" date="2010" name="Science">
        <title>Plasticity of animal genome architecture unmasked by rapid evolution of a pelagic tunicate.</title>
        <authorList>
            <person name="Denoeud F."/>
            <person name="Henriet S."/>
            <person name="Mungpakdee S."/>
            <person name="Aury J.M."/>
            <person name="Da Silva C."/>
            <person name="Brinkmann H."/>
            <person name="Mikhaleva J."/>
            <person name="Olsen L.C."/>
            <person name="Jubin C."/>
            <person name="Canestro C."/>
            <person name="Bouquet J.M."/>
            <person name="Danks G."/>
            <person name="Poulain J."/>
            <person name="Campsteijn C."/>
            <person name="Adamski M."/>
            <person name="Cross I."/>
            <person name="Yadetie F."/>
            <person name="Muffato M."/>
            <person name="Louis A."/>
            <person name="Butcher S."/>
            <person name="Tsagkogeorga G."/>
            <person name="Konrad A."/>
            <person name="Singh S."/>
            <person name="Jensen M.F."/>
            <person name="Cong E.H."/>
            <person name="Eikeseth-Otteraa H."/>
            <person name="Noel B."/>
            <person name="Anthouard V."/>
            <person name="Porcel B.M."/>
            <person name="Kachouri-Lafond R."/>
            <person name="Nishino A."/>
            <person name="Ugolini M."/>
            <person name="Chourrout P."/>
            <person name="Nishida H."/>
            <person name="Aasland R."/>
            <person name="Huzurbazar S."/>
            <person name="Westhof E."/>
            <person name="Delsuc F."/>
            <person name="Lehrach H."/>
            <person name="Reinhardt R."/>
            <person name="Weissenbach J."/>
            <person name="Roy S.W."/>
            <person name="Artiguenave F."/>
            <person name="Postlethwait J.H."/>
            <person name="Manak J.R."/>
            <person name="Thompson E.M."/>
            <person name="Jaillon O."/>
            <person name="Du Pasquier L."/>
            <person name="Boudinot P."/>
            <person name="Liberles D.A."/>
            <person name="Volff J.N."/>
            <person name="Philippe H."/>
            <person name="Lenhard B."/>
            <person name="Roest Crollius H."/>
            <person name="Wincker P."/>
            <person name="Chourrout D."/>
        </authorList>
    </citation>
    <scope>NUCLEOTIDE SEQUENCE [LARGE SCALE GENOMIC DNA]</scope>
</reference>
<name>E4WZ34_OIKDI</name>
<dbReference type="OrthoDB" id="10300483at2759"/>
<evidence type="ECO:0000313" key="3">
    <source>
        <dbReference type="Proteomes" id="UP000001307"/>
    </source>
</evidence>
<gene>
    <name evidence="1" type="ORF">GSOID_T00013182001</name>
    <name evidence="2" type="ORF">GSOID_T00028624001</name>
</gene>
<organism evidence="1">
    <name type="scientific">Oikopleura dioica</name>
    <name type="common">Tunicate</name>
    <dbReference type="NCBI Taxonomy" id="34765"/>
    <lineage>
        <taxon>Eukaryota</taxon>
        <taxon>Metazoa</taxon>
        <taxon>Chordata</taxon>
        <taxon>Tunicata</taxon>
        <taxon>Appendicularia</taxon>
        <taxon>Copelata</taxon>
        <taxon>Oikopleuridae</taxon>
        <taxon>Oikopleura</taxon>
    </lineage>
</organism>
<evidence type="ECO:0000313" key="1">
    <source>
        <dbReference type="EMBL" id="CBY22429.1"/>
    </source>
</evidence>
<dbReference type="Proteomes" id="UP000001307">
    <property type="component" value="Unassembled WGS sequence"/>
</dbReference>
<dbReference type="AlphaFoldDB" id="E4WZ34"/>
<dbReference type="EMBL" id="FN654728">
    <property type="protein sequence ID" value="CBY36141.1"/>
    <property type="molecule type" value="Genomic_DNA"/>
</dbReference>
<protein>
    <submittedName>
        <fullName evidence="1">Uncharacterized protein</fullName>
    </submittedName>
</protein>
<keyword evidence="3" id="KW-1185">Reference proteome</keyword>
<proteinExistence type="predicted"/>
<accession>E4WZ34</accession>
<dbReference type="EMBL" id="FN653019">
    <property type="protein sequence ID" value="CBY22429.1"/>
    <property type="molecule type" value="Genomic_DNA"/>
</dbReference>
<sequence>MFVLRSALRKGAASVRFYKSKPKMLSELASAHGTDKFAVYISTFMLSYIGIMLTEDITPEDVSQSLHNFKLALRNTNFADEVGEIAKHSASYVAEEHPRKTFFAATLCVYFLMTKINSISL</sequence>
<evidence type="ECO:0000313" key="2">
    <source>
        <dbReference type="EMBL" id="CBY36141.1"/>
    </source>
</evidence>